<evidence type="ECO:0000256" key="7">
    <source>
        <dbReference type="ARBA" id="ARBA00023125"/>
    </source>
</evidence>
<dbReference type="PANTHER" id="PTHR31576">
    <property type="entry name" value="TATA BOX-BINDING PROTEIN-ASSOCIATED FACTOR RNA POLYMERASE I SUBUNIT B"/>
    <property type="match status" value="1"/>
</dbReference>
<feature type="domain" description="RRN7-type" evidence="10">
    <location>
        <begin position="1"/>
        <end position="31"/>
    </location>
</feature>
<keyword evidence="4" id="KW-0863">Zinc-finger</keyword>
<keyword evidence="7" id="KW-0238">DNA-binding</keyword>
<sequence>MLKGEICGVDNCRSRDYRYGDDGYYYCQNGHRRDTALVTAEDEDTFGTQGRKSRKKAEEREIVEIRFKGRQAFEQFLLCYQLLLWKQSHWLVKSRGLPAELETIIRDLWALRLQKLTGKVENDFDAEVESQLQLYSSQTDTESEADIPMLGKRRKKSVDSTPSLIDTLGLCYLGLLLLRLPVNLGDLHRWATTGELTYYRAMNVIPPAMRQRLPSHYFSALEANVVLEPQRLQTAVLDLVMAYERDYGMTVPALNHPLLLFRYIKELALPLGVYPTATHLSKLVSYTFTYPNGLMRKSRYRDNDFPEAQLMSLLIIAVKLLYPFDEVRRHPSKSTEGAALAVDWDVWVKTRSSAKKETKTPGRLRFEEAMKVNDEDVFSMSSTQLDDYLNWYERTWTNEGCQKRGSDKDFRRALFEVFPTASNDPQPPEIPLIGESGTITAKLRRLKSVQGSLVPKMVVTEEEAIGQESVVKRPGNQYKRYRKVEDMPQSARIFFESAADIAGLSVKSLVRAVDITELRLRKWSNEERKKS</sequence>
<organism evidence="13 14">
    <name type="scientific">Cryomyces antarcticus</name>
    <dbReference type="NCBI Taxonomy" id="329879"/>
    <lineage>
        <taxon>Eukaryota</taxon>
        <taxon>Fungi</taxon>
        <taxon>Dikarya</taxon>
        <taxon>Ascomycota</taxon>
        <taxon>Pezizomycotina</taxon>
        <taxon>Dothideomycetes</taxon>
        <taxon>Dothideomycetes incertae sedis</taxon>
        <taxon>Cryomyces</taxon>
    </lineage>
</organism>
<reference evidence="13 14" key="1">
    <citation type="submission" date="2023-08" db="EMBL/GenBank/DDBJ databases">
        <title>Black Yeasts Isolated from many extreme environments.</title>
        <authorList>
            <person name="Coleine C."/>
            <person name="Stajich J.E."/>
            <person name="Selbmann L."/>
        </authorList>
    </citation>
    <scope>NUCLEOTIDE SEQUENCE [LARGE SCALE GENOMIC DNA]</scope>
    <source>
        <strain evidence="13 14">CCFEE 536</strain>
    </source>
</reference>
<comment type="similarity">
    <text evidence="2">Belongs to the RRN7/TAF1B family.</text>
</comment>
<evidence type="ECO:0000313" key="14">
    <source>
        <dbReference type="Proteomes" id="UP001357485"/>
    </source>
</evidence>
<dbReference type="EMBL" id="JAVRRA010000140">
    <property type="protein sequence ID" value="KAK5291889.1"/>
    <property type="molecule type" value="Genomic_DNA"/>
</dbReference>
<dbReference type="InterPro" id="IPR033599">
    <property type="entry name" value="TAF1B/Rrn7"/>
</dbReference>
<evidence type="ECO:0000259" key="12">
    <source>
        <dbReference type="Pfam" id="PF20645"/>
    </source>
</evidence>
<dbReference type="Pfam" id="PF20644">
    <property type="entry name" value="Rrn7_cyclin_N"/>
    <property type="match status" value="1"/>
</dbReference>
<evidence type="ECO:0000256" key="9">
    <source>
        <dbReference type="ARBA" id="ARBA00023242"/>
    </source>
</evidence>
<evidence type="ECO:0000256" key="4">
    <source>
        <dbReference type="ARBA" id="ARBA00022771"/>
    </source>
</evidence>
<keyword evidence="8" id="KW-0804">Transcription</keyword>
<keyword evidence="9" id="KW-0539">Nucleus</keyword>
<dbReference type="Pfam" id="PF11781">
    <property type="entry name" value="Zn_ribbon_RRN7"/>
    <property type="match status" value="1"/>
</dbReference>
<keyword evidence="14" id="KW-1185">Reference proteome</keyword>
<evidence type="ECO:0000256" key="2">
    <source>
        <dbReference type="ARBA" id="ARBA00006899"/>
    </source>
</evidence>
<keyword evidence="5" id="KW-0862">Zinc</keyword>
<dbReference type="Pfam" id="PF20645">
    <property type="entry name" value="Rrn7_cyclin_C"/>
    <property type="match status" value="1"/>
</dbReference>
<comment type="caution">
    <text evidence="13">The sequence shown here is derived from an EMBL/GenBank/DDBJ whole genome shotgun (WGS) entry which is preliminary data.</text>
</comment>
<evidence type="ECO:0000256" key="3">
    <source>
        <dbReference type="ARBA" id="ARBA00022723"/>
    </source>
</evidence>
<dbReference type="InterPro" id="IPR048540">
    <property type="entry name" value="Rrn7_cyclin_N"/>
</dbReference>
<accession>A0ABR0M868</accession>
<dbReference type="PANTHER" id="PTHR31576:SF2">
    <property type="entry name" value="TATA BOX-BINDING PROTEIN-ASSOCIATED FACTOR RNA POLYMERASE I SUBUNIT B"/>
    <property type="match status" value="1"/>
</dbReference>
<dbReference type="InterPro" id="IPR021752">
    <property type="entry name" value="TF_Rrn7_Zf"/>
</dbReference>
<dbReference type="Proteomes" id="UP001357485">
    <property type="component" value="Unassembled WGS sequence"/>
</dbReference>
<keyword evidence="3" id="KW-0479">Metal-binding</keyword>
<evidence type="ECO:0000256" key="6">
    <source>
        <dbReference type="ARBA" id="ARBA00023015"/>
    </source>
</evidence>
<dbReference type="InterPro" id="IPR048538">
    <property type="entry name" value="Rrn7_cyclin_C"/>
</dbReference>
<feature type="domain" description="Rrn7/TAF1B C-terminal cyclin" evidence="12">
    <location>
        <begin position="227"/>
        <end position="396"/>
    </location>
</feature>
<evidence type="ECO:0000313" key="13">
    <source>
        <dbReference type="EMBL" id="KAK5291889.1"/>
    </source>
</evidence>
<evidence type="ECO:0000256" key="8">
    <source>
        <dbReference type="ARBA" id="ARBA00023163"/>
    </source>
</evidence>
<evidence type="ECO:0000256" key="5">
    <source>
        <dbReference type="ARBA" id="ARBA00022833"/>
    </source>
</evidence>
<protein>
    <recommendedName>
        <fullName evidence="15">RRN7-type domain-containing protein</fullName>
    </recommendedName>
</protein>
<proteinExistence type="inferred from homology"/>
<feature type="domain" description="Rrn7/TAF1B N-terminal cyclin" evidence="11">
    <location>
        <begin position="80"/>
        <end position="206"/>
    </location>
</feature>
<gene>
    <name evidence="13" type="ORF">LTR16_002013</name>
</gene>
<evidence type="ECO:0000259" key="10">
    <source>
        <dbReference type="Pfam" id="PF11781"/>
    </source>
</evidence>
<evidence type="ECO:0000259" key="11">
    <source>
        <dbReference type="Pfam" id="PF20644"/>
    </source>
</evidence>
<keyword evidence="6" id="KW-0805">Transcription regulation</keyword>
<evidence type="ECO:0000256" key="1">
    <source>
        <dbReference type="ARBA" id="ARBA00004604"/>
    </source>
</evidence>
<name>A0ABR0M868_9PEZI</name>
<evidence type="ECO:0008006" key="15">
    <source>
        <dbReference type="Google" id="ProtNLM"/>
    </source>
</evidence>
<comment type="subcellular location">
    <subcellularLocation>
        <location evidence="1">Nucleus</location>
        <location evidence="1">Nucleolus</location>
    </subcellularLocation>
</comment>